<evidence type="ECO:0008006" key="5">
    <source>
        <dbReference type="Google" id="ProtNLM"/>
    </source>
</evidence>
<proteinExistence type="predicted"/>
<reference evidence="3 4" key="1">
    <citation type="journal article" date="2023" name="Microorganisms">
        <title>Thiorhodovibrio frisius and Trv. litoralis spp. nov., Two Novel Members from a Clade of Fastidious Purple Sulfur Bacteria That Exhibit Unique Red-Shifted Light-Harvesting Capabilities.</title>
        <authorList>
            <person name="Methner A."/>
            <person name="Kuzyk S.B."/>
            <person name="Petersen J."/>
            <person name="Bauer S."/>
            <person name="Brinkmann H."/>
            <person name="Sichau K."/>
            <person name="Wanner G."/>
            <person name="Wolf J."/>
            <person name="Neumann-Schaal M."/>
            <person name="Henke P."/>
            <person name="Tank M."/>
            <person name="Sproer C."/>
            <person name="Bunk B."/>
            <person name="Overmann J."/>
        </authorList>
    </citation>
    <scope>NUCLEOTIDE SEQUENCE [LARGE SCALE GENOMIC DNA]</scope>
    <source>
        <strain evidence="3 4">DSM 6702</strain>
    </source>
</reference>
<evidence type="ECO:0000256" key="2">
    <source>
        <dbReference type="SAM" id="Phobius"/>
    </source>
</evidence>
<evidence type="ECO:0000313" key="4">
    <source>
        <dbReference type="Proteomes" id="UP001432180"/>
    </source>
</evidence>
<feature type="transmembrane region" description="Helical" evidence="2">
    <location>
        <begin position="12"/>
        <end position="38"/>
    </location>
</feature>
<name>A0ABZ0SAJ3_9GAMM</name>
<keyword evidence="2" id="KW-0812">Transmembrane</keyword>
<keyword evidence="4" id="KW-1185">Reference proteome</keyword>
<evidence type="ECO:0000256" key="1">
    <source>
        <dbReference type="SAM" id="MobiDB-lite"/>
    </source>
</evidence>
<keyword evidence="2" id="KW-1133">Transmembrane helix</keyword>
<organism evidence="3 4">
    <name type="scientific">Thiorhodovibrio winogradskyi</name>
    <dbReference type="NCBI Taxonomy" id="77007"/>
    <lineage>
        <taxon>Bacteria</taxon>
        <taxon>Pseudomonadati</taxon>
        <taxon>Pseudomonadota</taxon>
        <taxon>Gammaproteobacteria</taxon>
        <taxon>Chromatiales</taxon>
        <taxon>Chromatiaceae</taxon>
        <taxon>Thiorhodovibrio</taxon>
    </lineage>
</organism>
<feature type="region of interest" description="Disordered" evidence="1">
    <location>
        <begin position="131"/>
        <end position="157"/>
    </location>
</feature>
<keyword evidence="2" id="KW-0472">Membrane</keyword>
<dbReference type="RefSeq" id="WP_328983698.1">
    <property type="nucleotide sequence ID" value="NZ_CP121472.1"/>
</dbReference>
<dbReference type="EMBL" id="CP121472">
    <property type="protein sequence ID" value="WPL17897.1"/>
    <property type="molecule type" value="Genomic_DNA"/>
</dbReference>
<accession>A0ABZ0SAJ3</accession>
<sequence>MLKRRSREISIFNLSLLDVFASAMAAFLIIMIILLPYYERDAIAEQARIVELERALESSQNAQAQAEAARDAAEAQAQSARAEAERERQRADSLASRLARTFLVLYIRWNTRDDVDLHVIDPSGAEFYFEHKTRPGRPGELSEDTVNGPGNEVWEVRDTPPGGYRIFARLYKVKDTRKPVEVQGRVFHRDGSNPFPTVRLRETGDSVLITTIHVDEDGNVELR</sequence>
<protein>
    <recommendedName>
        <fullName evidence="5">DUF2135 domain-containing protein</fullName>
    </recommendedName>
</protein>
<evidence type="ECO:0000313" key="3">
    <source>
        <dbReference type="EMBL" id="WPL17897.1"/>
    </source>
</evidence>
<gene>
    <name evidence="3" type="ORF">Thiowin_02940</name>
</gene>
<dbReference type="Proteomes" id="UP001432180">
    <property type="component" value="Chromosome"/>
</dbReference>
<feature type="region of interest" description="Disordered" evidence="1">
    <location>
        <begin position="63"/>
        <end position="88"/>
    </location>
</feature>